<dbReference type="AlphaFoldDB" id="A0A5J9T7E5"/>
<dbReference type="InterPro" id="IPR038765">
    <property type="entry name" value="Papain-like_cys_pep_sf"/>
</dbReference>
<keyword evidence="2" id="KW-0645">Protease</keyword>
<evidence type="ECO:0000313" key="5">
    <source>
        <dbReference type="EMBL" id="TVU07184.1"/>
    </source>
</evidence>
<dbReference type="Proteomes" id="UP000324897">
    <property type="component" value="Unassembled WGS sequence"/>
</dbReference>
<organism evidence="5 6">
    <name type="scientific">Eragrostis curvula</name>
    <name type="common">weeping love grass</name>
    <dbReference type="NCBI Taxonomy" id="38414"/>
    <lineage>
        <taxon>Eukaryota</taxon>
        <taxon>Viridiplantae</taxon>
        <taxon>Streptophyta</taxon>
        <taxon>Embryophyta</taxon>
        <taxon>Tracheophyta</taxon>
        <taxon>Spermatophyta</taxon>
        <taxon>Magnoliopsida</taxon>
        <taxon>Liliopsida</taxon>
        <taxon>Poales</taxon>
        <taxon>Poaceae</taxon>
        <taxon>PACMAD clade</taxon>
        <taxon>Chloridoideae</taxon>
        <taxon>Eragrostideae</taxon>
        <taxon>Eragrostidinae</taxon>
        <taxon>Eragrostis</taxon>
    </lineage>
</organism>
<proteinExistence type="inferred from homology"/>
<comment type="similarity">
    <text evidence="1">Belongs to the peptidase C48 family.</text>
</comment>
<dbReference type="InterPro" id="IPR003653">
    <property type="entry name" value="Peptidase_C48_C"/>
</dbReference>
<reference evidence="5 6" key="1">
    <citation type="journal article" date="2019" name="Sci. Rep.">
        <title>A high-quality genome of Eragrostis curvula grass provides insights into Poaceae evolution and supports new strategies to enhance forage quality.</title>
        <authorList>
            <person name="Carballo J."/>
            <person name="Santos B.A.C.M."/>
            <person name="Zappacosta D."/>
            <person name="Garbus I."/>
            <person name="Selva J.P."/>
            <person name="Gallo C.A."/>
            <person name="Diaz A."/>
            <person name="Albertini E."/>
            <person name="Caccamo M."/>
            <person name="Echenique V."/>
        </authorList>
    </citation>
    <scope>NUCLEOTIDE SEQUENCE [LARGE SCALE GENOMIC DNA]</scope>
    <source>
        <strain evidence="6">cv. Victoria</strain>
        <tissue evidence="5">Leaf</tissue>
    </source>
</reference>
<evidence type="ECO:0000256" key="2">
    <source>
        <dbReference type="ARBA" id="ARBA00022670"/>
    </source>
</evidence>
<evidence type="ECO:0000256" key="3">
    <source>
        <dbReference type="ARBA" id="ARBA00022801"/>
    </source>
</evidence>
<comment type="caution">
    <text evidence="5">The sequence shown here is derived from an EMBL/GenBank/DDBJ whole genome shotgun (WGS) entry which is preliminary data.</text>
</comment>
<dbReference type="GO" id="GO:0006508">
    <property type="term" value="P:proteolysis"/>
    <property type="evidence" value="ECO:0007669"/>
    <property type="project" value="UniProtKB-KW"/>
</dbReference>
<dbReference type="PROSITE" id="PS50600">
    <property type="entry name" value="ULP_PROTEASE"/>
    <property type="match status" value="1"/>
</dbReference>
<name>A0A5J9T7E5_9POAL</name>
<feature type="non-terminal residue" evidence="5">
    <location>
        <position position="1"/>
    </location>
</feature>
<accession>A0A5J9T7E5</accession>
<dbReference type="OrthoDB" id="1899935at2759"/>
<dbReference type="PANTHER" id="PTHR33018">
    <property type="entry name" value="OS10G0338966 PROTEIN-RELATED"/>
    <property type="match status" value="1"/>
</dbReference>
<keyword evidence="3" id="KW-0378">Hydrolase</keyword>
<dbReference type="Gramene" id="TVU07184">
    <property type="protein sequence ID" value="TVU07184"/>
    <property type="gene ID" value="EJB05_47227"/>
</dbReference>
<evidence type="ECO:0000256" key="1">
    <source>
        <dbReference type="ARBA" id="ARBA00005234"/>
    </source>
</evidence>
<dbReference type="EMBL" id="RWGY01000045">
    <property type="protein sequence ID" value="TVU07184.1"/>
    <property type="molecule type" value="Genomic_DNA"/>
</dbReference>
<protein>
    <recommendedName>
        <fullName evidence="4">Ubiquitin-like protease family profile domain-containing protein</fullName>
    </recommendedName>
</protein>
<evidence type="ECO:0000259" key="4">
    <source>
        <dbReference type="PROSITE" id="PS50600"/>
    </source>
</evidence>
<sequence length="205" mass="23723">MIEEAQRLGQQRLQFLDPEFISWKYGDEDIQTVADYIFQVLAASEGKDYIVGAYNSKSDWHWIAVVIDLTTASVIYMDSLDHPQDSYKLIKTATDRAWESFMQLEAAREKHGTERQLYHCFSFQCNKQPPGNTQCGFYTCSYMQALVSAMPKQILDGNHILQWSLPESALQEDDLLSIRERICKFINQEILEKNGKYYLANSHTT</sequence>
<dbReference type="GO" id="GO:0008234">
    <property type="term" value="F:cysteine-type peptidase activity"/>
    <property type="evidence" value="ECO:0007669"/>
    <property type="project" value="InterPro"/>
</dbReference>
<dbReference type="SUPFAM" id="SSF54001">
    <property type="entry name" value="Cysteine proteinases"/>
    <property type="match status" value="1"/>
</dbReference>
<gene>
    <name evidence="5" type="ORF">EJB05_47227</name>
</gene>
<dbReference type="Pfam" id="PF02902">
    <property type="entry name" value="Peptidase_C48"/>
    <property type="match status" value="1"/>
</dbReference>
<evidence type="ECO:0000313" key="6">
    <source>
        <dbReference type="Proteomes" id="UP000324897"/>
    </source>
</evidence>
<dbReference type="Gene3D" id="3.40.395.10">
    <property type="entry name" value="Adenoviral Proteinase, Chain A"/>
    <property type="match status" value="1"/>
</dbReference>
<dbReference type="PANTHER" id="PTHR33018:SF34">
    <property type="entry name" value="OS02G0472350 PROTEIN"/>
    <property type="match status" value="1"/>
</dbReference>
<keyword evidence="6" id="KW-1185">Reference proteome</keyword>
<feature type="domain" description="Ubiquitin-like protease family profile" evidence="4">
    <location>
        <begin position="1"/>
        <end position="146"/>
    </location>
</feature>